<sequence length="331" mass="37721">MYSGFVEKPSSPVHAEPSSAVNEDFPPSPPRASINEQLESTQSAGKDKAEKTTEAGNHEVEKPVEVVMDTEKVVTSETAEVESIHPKSPEVAARDAEKGKSAQEDPVTIFPSSAINAEKNSAGDQGASSFDEENDSLRPDETLGDHYYRTYTKRKASEIHTPVWNLKKCDTFSNWRVCHDWLQGTFPPAEIKFQEDRAQEQAYHAYLEEAARYTSTTHRIVREWRSMCKEWAAFEASKKKIAEDEAQVTQMKATLEADRAKFESDLKTEEWSVAGWRRKVEAEAALLSKERKNWREICEKDNKEKIGLRNIINNLKAEVERLKKKMRRLRS</sequence>
<dbReference type="EMBL" id="MNCJ02000326">
    <property type="protein sequence ID" value="KAF5781852.1"/>
    <property type="molecule type" value="Genomic_DNA"/>
</dbReference>
<feature type="coiled-coil region" evidence="1">
    <location>
        <begin position="277"/>
        <end position="325"/>
    </location>
</feature>
<keyword evidence="1" id="KW-0175">Coiled coil</keyword>
<reference evidence="3" key="2">
    <citation type="submission" date="2020-06" db="EMBL/GenBank/DDBJ databases">
        <title>Helianthus annuus Genome sequencing and assembly Release 2.</title>
        <authorList>
            <person name="Gouzy J."/>
            <person name="Langlade N."/>
            <person name="Munos S."/>
        </authorList>
    </citation>
    <scope>NUCLEOTIDE SEQUENCE</scope>
    <source>
        <tissue evidence="3">Leaves</tissue>
    </source>
</reference>
<keyword evidence="4" id="KW-1185">Reference proteome</keyword>
<reference evidence="3" key="1">
    <citation type="journal article" date="2017" name="Nature">
        <title>The sunflower genome provides insights into oil metabolism, flowering and Asterid evolution.</title>
        <authorList>
            <person name="Badouin H."/>
            <person name="Gouzy J."/>
            <person name="Grassa C.J."/>
            <person name="Murat F."/>
            <person name="Staton S.E."/>
            <person name="Cottret L."/>
            <person name="Lelandais-Briere C."/>
            <person name="Owens G.L."/>
            <person name="Carrere S."/>
            <person name="Mayjonade B."/>
            <person name="Legrand L."/>
            <person name="Gill N."/>
            <person name="Kane N.C."/>
            <person name="Bowers J.E."/>
            <person name="Hubner S."/>
            <person name="Bellec A."/>
            <person name="Berard A."/>
            <person name="Berges H."/>
            <person name="Blanchet N."/>
            <person name="Boniface M.C."/>
            <person name="Brunel D."/>
            <person name="Catrice O."/>
            <person name="Chaidir N."/>
            <person name="Claudel C."/>
            <person name="Donnadieu C."/>
            <person name="Faraut T."/>
            <person name="Fievet G."/>
            <person name="Helmstetter N."/>
            <person name="King M."/>
            <person name="Knapp S.J."/>
            <person name="Lai Z."/>
            <person name="Le Paslier M.C."/>
            <person name="Lippi Y."/>
            <person name="Lorenzon L."/>
            <person name="Mandel J.R."/>
            <person name="Marage G."/>
            <person name="Marchand G."/>
            <person name="Marquand E."/>
            <person name="Bret-Mestries E."/>
            <person name="Morien E."/>
            <person name="Nambeesan S."/>
            <person name="Nguyen T."/>
            <person name="Pegot-Espagnet P."/>
            <person name="Pouilly N."/>
            <person name="Raftis F."/>
            <person name="Sallet E."/>
            <person name="Schiex T."/>
            <person name="Thomas J."/>
            <person name="Vandecasteele C."/>
            <person name="Vares D."/>
            <person name="Vear F."/>
            <person name="Vautrin S."/>
            <person name="Crespi M."/>
            <person name="Mangin B."/>
            <person name="Burke J.M."/>
            <person name="Salse J."/>
            <person name="Munos S."/>
            <person name="Vincourt P."/>
            <person name="Rieseberg L.H."/>
            <person name="Langlade N.B."/>
        </authorList>
    </citation>
    <scope>NUCLEOTIDE SEQUENCE</scope>
    <source>
        <tissue evidence="3">Leaves</tissue>
    </source>
</reference>
<feature type="compositionally biased region" description="Polar residues" evidence="2">
    <location>
        <begin position="34"/>
        <end position="44"/>
    </location>
</feature>
<evidence type="ECO:0000256" key="1">
    <source>
        <dbReference type="SAM" id="Coils"/>
    </source>
</evidence>
<accession>A0A9K3MZU6</accession>
<gene>
    <name evidence="3" type="ORF">HanXRQr2_Chr11g0488681</name>
</gene>
<comment type="caution">
    <text evidence="3">The sequence shown here is derived from an EMBL/GenBank/DDBJ whole genome shotgun (WGS) entry which is preliminary data.</text>
</comment>
<proteinExistence type="predicted"/>
<dbReference type="AlphaFoldDB" id="A0A9K3MZU6"/>
<evidence type="ECO:0000313" key="3">
    <source>
        <dbReference type="EMBL" id="KAF5781852.1"/>
    </source>
</evidence>
<feature type="compositionally biased region" description="Basic and acidic residues" evidence="2">
    <location>
        <begin position="45"/>
        <end position="74"/>
    </location>
</feature>
<name>A0A9K3MZU6_HELAN</name>
<dbReference type="Proteomes" id="UP000215914">
    <property type="component" value="Unassembled WGS sequence"/>
</dbReference>
<dbReference type="Gramene" id="mRNA:HanXRQr2_Chr11g0488681">
    <property type="protein sequence ID" value="CDS:HanXRQr2_Chr11g0488681.1"/>
    <property type="gene ID" value="HanXRQr2_Chr11g0488681"/>
</dbReference>
<feature type="compositionally biased region" description="Polar residues" evidence="2">
    <location>
        <begin position="110"/>
        <end position="128"/>
    </location>
</feature>
<feature type="region of interest" description="Disordered" evidence="2">
    <location>
        <begin position="1"/>
        <end position="143"/>
    </location>
</feature>
<evidence type="ECO:0000313" key="4">
    <source>
        <dbReference type="Proteomes" id="UP000215914"/>
    </source>
</evidence>
<evidence type="ECO:0000256" key="2">
    <source>
        <dbReference type="SAM" id="MobiDB-lite"/>
    </source>
</evidence>
<protein>
    <submittedName>
        <fullName evidence="3">Uncharacterized protein</fullName>
    </submittedName>
</protein>
<feature type="compositionally biased region" description="Basic and acidic residues" evidence="2">
    <location>
        <begin position="82"/>
        <end position="103"/>
    </location>
</feature>
<organism evidence="3 4">
    <name type="scientific">Helianthus annuus</name>
    <name type="common">Common sunflower</name>
    <dbReference type="NCBI Taxonomy" id="4232"/>
    <lineage>
        <taxon>Eukaryota</taxon>
        <taxon>Viridiplantae</taxon>
        <taxon>Streptophyta</taxon>
        <taxon>Embryophyta</taxon>
        <taxon>Tracheophyta</taxon>
        <taxon>Spermatophyta</taxon>
        <taxon>Magnoliopsida</taxon>
        <taxon>eudicotyledons</taxon>
        <taxon>Gunneridae</taxon>
        <taxon>Pentapetalae</taxon>
        <taxon>asterids</taxon>
        <taxon>campanulids</taxon>
        <taxon>Asterales</taxon>
        <taxon>Asteraceae</taxon>
        <taxon>Asteroideae</taxon>
        <taxon>Heliantheae alliance</taxon>
        <taxon>Heliantheae</taxon>
        <taxon>Helianthus</taxon>
    </lineage>
</organism>